<gene>
    <name evidence="2" type="ORF">UT12_C0005G0013</name>
</gene>
<keyword evidence="1" id="KW-0472">Membrane</keyword>
<accession>A0A0G0LPP6</accession>
<evidence type="ECO:0000313" key="3">
    <source>
        <dbReference type="Proteomes" id="UP000034893"/>
    </source>
</evidence>
<name>A0A0G0LPP6_9BACT</name>
<sequence>MVKKLALKRSKSNPLSQLLIAATALVILVAAFEFVTQNDFTSIAPTQLFLVAGVLGVLGLYLKDEK</sequence>
<keyword evidence="1" id="KW-0812">Transmembrane</keyword>
<evidence type="ECO:0000256" key="1">
    <source>
        <dbReference type="SAM" id="Phobius"/>
    </source>
</evidence>
<comment type="caution">
    <text evidence="2">The sequence shown here is derived from an EMBL/GenBank/DDBJ whole genome shotgun (WGS) entry which is preliminary data.</text>
</comment>
<reference evidence="2 3" key="1">
    <citation type="journal article" date="2015" name="Nature">
        <title>rRNA introns, odd ribosomes, and small enigmatic genomes across a large radiation of phyla.</title>
        <authorList>
            <person name="Brown C.T."/>
            <person name="Hug L.A."/>
            <person name="Thomas B.C."/>
            <person name="Sharon I."/>
            <person name="Castelle C.J."/>
            <person name="Singh A."/>
            <person name="Wilkins M.J."/>
            <person name="Williams K.H."/>
            <person name="Banfield J.F."/>
        </authorList>
    </citation>
    <scope>NUCLEOTIDE SEQUENCE [LARGE SCALE GENOMIC DNA]</scope>
</reference>
<evidence type="ECO:0000313" key="2">
    <source>
        <dbReference type="EMBL" id="KKQ89945.1"/>
    </source>
</evidence>
<keyword evidence="1" id="KW-1133">Transmembrane helix</keyword>
<protein>
    <submittedName>
        <fullName evidence="2">Uncharacterized protein</fullName>
    </submittedName>
</protein>
<dbReference type="Proteomes" id="UP000034893">
    <property type="component" value="Unassembled WGS sequence"/>
</dbReference>
<dbReference type="EMBL" id="LBVP01000005">
    <property type="protein sequence ID" value="KKQ89945.1"/>
    <property type="molecule type" value="Genomic_DNA"/>
</dbReference>
<dbReference type="AlphaFoldDB" id="A0A0G0LPP6"/>
<feature type="transmembrane region" description="Helical" evidence="1">
    <location>
        <begin position="41"/>
        <end position="62"/>
    </location>
</feature>
<organism evidence="2 3">
    <name type="scientific">Candidatus Curtissbacteria bacterium GW2011_GWC2_38_9</name>
    <dbReference type="NCBI Taxonomy" id="1618414"/>
    <lineage>
        <taxon>Bacteria</taxon>
        <taxon>Candidatus Curtissiibacteriota</taxon>
    </lineage>
</organism>
<proteinExistence type="predicted"/>